<protein>
    <submittedName>
        <fullName evidence="4">Uncharacterized protein</fullName>
    </submittedName>
</protein>
<dbReference type="VEuPathDB" id="FungiDB:H310_09251"/>
<dbReference type="OrthoDB" id="75952at2759"/>
<evidence type="ECO:0000313" key="4">
    <source>
        <dbReference type="EMBL" id="ETV97936.1"/>
    </source>
</evidence>
<feature type="transmembrane region" description="Helical" evidence="3">
    <location>
        <begin position="4122"/>
        <end position="4141"/>
    </location>
</feature>
<evidence type="ECO:0000256" key="2">
    <source>
        <dbReference type="SAM" id="MobiDB-lite"/>
    </source>
</evidence>
<dbReference type="STRING" id="157072.A0A024TWF4"/>
<feature type="region of interest" description="Disordered" evidence="2">
    <location>
        <begin position="5992"/>
        <end position="6013"/>
    </location>
</feature>
<feature type="coiled-coil region" evidence="1">
    <location>
        <begin position="6122"/>
        <end position="6179"/>
    </location>
</feature>
<sequence length="7809" mass="835352">MSSLTMDLHFAVDAPVNSTLAWQLPPPFAYVDLLDNSVMATLTVDGQQNAVFTTTSDLSTRVILFTLVNNALITAGSGIHLTLACAVPPSSGIPDTYSVQLLDNSNGLLDTVTAQPATATQPSTLRVGYVGMQSHRAAQDAGILVSFSTGVAIPSNGEYVFELHAAFNLSSAVELHMLTGLGNHTTSQANNAVKIKRNGDGGVVPPGTTIAFWLRNVWNPPSDGVLNSVGVLKTATAEEFVLEQVALATTTVYSAVTNCLARCAPGFTTASFTLTDDSCVQCPAGAFCTGGCEPPTQCPVGTASSALQSTSVSACHACPPGTTAPSTGSVVCTPCPAGMQCPTPTSPPANCPPNTFSLGGAASCSSCPLGYGCLQASAAPLACAPGTYSLTGSSLCTTCPPGSSCPNATAPPQPCPTGTYALGSAAVCSPCMPGQACAITTAAPLTCVNGTYADGLSTACTICPAGSSCPTTTNLPMPCPLGTYSLAGAMTCTACPAGRSCVSPSVMPVACAVGTYSVEGNGTCTTCPQGYSCVNNDLQPCSPGQYSLHGEIYCTPCPAGSSCASTTQAPVACPSGATSTAGQRSCDPCEAGFQCPNPSMPPQPCGAGYYSGVGSTTCTVCPAGSFCNSTSMPPIPCPLGSTSSSVGSTACTPCPPGMKCTTTSGAPTNCSPGTYSSGSQSACVTCPAGYACYSTTLSSPVACLPGTYALAGATNCTTCAPGKYCPSVDQAVQLACPPGSFASGGAANCTLCPSGFACPTPDGSGNVACAAGYFSTGGMTVCTKCAPGFSCPFTFASTQIPCPPGKYSAGGLAECIPCPAGYACADPTSATKTPCALGTYSDIGQSSCTQCPGGYQCLSPSSSNITRCPLGMYSKEGQFDCTVCPSGSSCGDLCASPTACPPGHYSLAAQPSCTACPPGYECPQSTQPPQPCPIGYWSPGSSVNCLQCSPGYRCSLASTSPTPPEDACPAGGFCNPPTTFFMCPPGTYGNTTAGQSVAHACTPCPEGFFCPSGSTSVSMQPCPPGFYCPLSTATSTTFPCPAGQYSPDSYATSAAACRSCPAGSYCPAGSAKPILCPSGSYCPANTQSATQFPCPAGTYGDSQNGATTAAQCIPCTMGNYCPQGSVSPTPCPAGHYNPFQSGSGIHECIPCPAGWSCPHVGQIGYTDLCAPGHYCPMQTVSAFSNECPAGTFTDSSNLTRAADCSVCPERFACYSGTGANALQKLSCAAGFFCPNGTAFPKQFPCPPGFWSSSTNLASASECSECPAGSFCSGGGAAVDGPCAPGHYCPMQTPARDRYPCPAGTYTGATDLTDASQCSSCPPGSYCPEASVAPVPCPAGSYTPDINTTAAGPGVWPRCTYCPAGSFCPAGSITPNPCGVGFHSPLGSGVCRTCNAGYFCGSNTTPTDLLPTSAGLWTSRGSVFGRCYNGTYCPPGMTYEPTLQSNACPQGHYCPIATPTPVYCPAGTFNNVTGMDSLSGCIPTPAGYYSLQASIVPTGTCSPGYYCPPMSTSATQVACPPRYYLDRTQGRAQDDCMVCPAGKYCTIASTRPIDCPQGYYCITGTSDPEPCPLGTFGNATNLKMMENCNTCLPGMYCDGTALTNPSGPCDAGFYCTGGSYTSAPSGSAGTAVYSSGGLVGGLCSKGGYCPLGSYTSIPCPAGTFNNATGAQSFSDCSPCPPGSYCQSSGLALPTGGCAAGYYCTLAATTPTQNESPIGYYSPEGAYGPSACAPGTYNNQVRQAKCTNCPERFYCNGTATVTPEACPGGYYCPQGTSLPQKCPAGTFSNVTGLAQISECLQCPPGFYCASSGLTQPTGPCMAGYTCTGGAPFQNPNNQVFGTVCPTGAYCPQGSAIPVLCPLGTYRPNILGQSLADCSQCPGGTFCNGTGLVAQSGLCAASYYCTLAASTPTPTDGVTGNICPMGYFCPAGVSQPLKCAEGTFSALLGQASCTPCPAGSYCDGVQTSSRLLCPAGFYCPPGTNANPYPCPIGTFSNATGLANASQCTPCTGGSFCSMTGLSIPTGPCLPGYYCVAGAINSRGQLSSNGTVGSCPAGKYCPGGTFLPQPCPLGTYLPSVGGIAVEDCLLCPGGSYCNVSGATAPSGFCAAGYFCYQSNVSPQPTSTSVTASGVAVGGDICPTAHYCPSGSSMPIPCAQGTYAITPGMSACATCPAGYYCPTGIDAFHSYICPAGYYCPAGTTRADQFPCPQGSFSNQTGLTSVGQCTLAPGGTFVNIVAATAPTGNCSSGYYCIGGALNATPTNGPLGGLCPLGASCPSGSSLPTPCKPGFYCPDISTTLPCKAGFYCIQGSYTDTPTGQTNSFGVIGNECPLGSYCPEGSSNPTPCPAGTYGKSKQLKDVSGCTSCDPGFMCPTTGLTSAIVPCTAGSYCPGGQKSASEHFCPLGSSCPQGSIAPQPCAAGKYADQTGQVSCQTCPAGFFCVSGCITPESCPQGYYCPSGTQNGTSLRCLPGTYGEFIQLQSATNCTNCPPGKFCSGLGNTDAPTGNCAPSYYCAGRASSPQPNDNFTTGGLCSAGHVCVGGASVSAPNDHVTGYACPPGAFCVQGSSFEVGCSPGYYSPFPGAWSCLDCPIGAYCPQNTSVPVPCPTGAFCPIRSSLPLLCPTGTYSSNTMLVNSSQCNLCIPGSYCNSTGLTQPSGPCLPGYICAGGSPVANPVDKSYGSLCPPGAYCPLGSATGTHCPLGTYRPSLQGQAESDCAPCPGGTHCNSSGLVAPSGLCSAGYYCSLGALTPTPVDGVTGNICPMGFYCPAGSVQPLRCLEGTYADAIGQATCTICPAGSYCDGVATDRHFICPVGRYCPQGTKATPLLCPPGSFSNVSGLVNSSQCMPCTPGQFCSSAGLSAPTGPCQAGFKCQASCVNPFGQFSNLATTNSTLSVNVSECPEGNYCPEGTFLPTPCPFGTYLPRTKGESLADCLLCPPRHYCNLSAARSPAGLCDPGYYCVLNNILAQPTGLQTLVNGTAAGGTICPTGHFCPRGSSTPQSCPEGTYGPSEGLDICLTCPAGYFCPAGIDSYMSFTCRPGYYCPPGTPRSDTYPCPRGTFSAQSGLQNVTQCTLAPGGMYVSTIAATAPTGNCSTGYYCLKGAISATPDDSVEMFAGHCPFGTFCPESTSLPTPCEAGKYCSSSNLQAASPCSPGFYCVQGSYTGTPTGQLNAKGKIGDECPPGSYCPAGTSNPIPCPTGTYSNTKQLTNASQCTPCAAGFVCPGTGIVVPTEPCPASKYCPGANVQVDCTVGHYCPAGTSIPIPCPGGTFSSTTGLAECLPCPRRYYCEIGTANPLPCPAGHYCLQNTSSPTQYPCLPGTYSNDTSLGDSNECRSCPPGLYCSGQDPTSVPTGPCARGYYCSSRAATSTPDDNFATGGVCKDGYVCLGGASIDDPVDGTTGRLCAPGSFCINGTEQACPIHTYTAIAGQTACSPCPLGRFCPGNTSLPSPCPPRFYCPVGPARLCPNGTYGAQMGLESPDQCSPCPAGQYCTNGNVTGPCISGYFCKYGNALPNPMSFNQSLVPWQQSSGGACPYGHYCPEGTSDPLPCPSNSSRMLSFGAVPYDCGACPAGKSCLDGVVTVECPPGRYCPYAELPIPCPTGTFNPSFGAKSIESCLSCRAGKWCNRTGVVDDSIYDCPPGHYCTRGTPDAVPCPAGTYLPTAGGAKLVDCNTCPGGSYCIVASLSPLVCDAGTYCPRGAGEPTVCPGGYFCPSNSTKGLACPPGYYCPVGSSVPIQCGFGTYCPGYSSSPTPCPLGSLSIQKPEGGNYSSLHEVSFVNSVVEIDSRRFVCLEGATSPSPQSVTTDHGYPCPAGYYCTNGTYLEAACPVGTFNPSMGGTSLASCQTCPANTYQYSRGQATCYPCSKSASSPVGSTQCNCVGNHRAFQLSDGFCICEPGYEYYDANGLLRSDQDDTVDCQPMVYSRCGSGQVRTLGGACQDASLISCNSSCNGGTGEFLPTSGVCQCTNVPDLDTICNAACRASSTQLRFNSQTNTLESFNPVTGVSTPVPATDQANIFGTLSCVANGTSSCNVVSIETSGSSFSGTYDATLPAAVNSKRRRLAEAKSGIVNPMLCLQKGDSIMFSVSNQSYPVYAKDSLMNTNPQFDYGAFRTLDEKMKANTVAIAAFAFSFVQSGIYVFVLSNNPDALTIVTVMETGVKCPTDGPIVPLTQANLIKLNAKPSNDIILAPDWGLIAGLLAALFGVVAGLIFGLYYFRRKSWVGKQASVGGYKEKARGFNLSNLTSKGSIVKKNAKPVTDIVPSDDLEAKAKTPGEYQPELNRWDGDDLGIRELVDRLQFHHDSVEKSFHDQEAGAVKMMKLLQNEADELKRLLASIVVAQSSEKDAEGCDAELVLVESLERSAAARAEFEAQQCTAEGALLVSANCLAATVQDKGIVSTIIDEMVKGNGSSPLLQAITTELHTLTQAITSTTEPTMGVWPILQSEQNRRKVDAAVWNAFGKTTRDLLSPELLQLKQSCNRHASECDERAAEVCESLLKFSNVAPSYMKKLEAFQEACALEIKEALEQQNPALIKPLKQKQEKGLQTLLKELQVGASKLVAKIEADQKQLNALRTKFTPDAIIMQRALADLKNDLTLAKAATNPANDVAELVAQLRTLLSNPGQFQLMAPAVAPTLNLDAMFAETETMAEPIFEEDGGDMAELQQLMDDEVEGDAIQDELKAANMRNEFISELNANTSLTEEDRQILLDEFNEDMAQLEASLCLERHKQEEHLRNRLAIRKLKKHTESNLLLEDQALKAAMREKQELELKELERTFAEEQAKIEQEFQTKLDSVKQKSSQLLVRGNTQKRINDVDDESVSKAIRNEFNAKWNERQRLLEDEKARAKAKLNARKKARSAAKGDATPAADGTAALFAAMNDIESNQMTRAITTKHDILQYERLADAIQSNCASPADVAQLQTVLASNSTKWSERVHDVVADELQWSHQWSQVKPDKLTPELLHINTKMKMLFETEREQLERCQVQEKAQLGTLSTDDEDVLNQMHNEFKAKWDARNMALLDEEQLQRQKLLDRKSKRKRQAGAALPEDVQESELLLAMVEERQSLDEIGKIIKATAIKSLGDANNDDTIAQIQDKFAQEWARQKEMLLAEANVKRVQLQERLKRRKDTMHPDDEDATLMLEQLETKQAALDIEIDADAVNTGILADKVMLEALTTQDQDVINDILNSHDKKWSERQKALEDDAALARASLACRLDKKRKGCLESALESMLQIKAEALKAAKLVEKAQLGTISAHEMQQIEQLTAEHDAKWAARHKELDANEEKWTAQLTAGATSKEELDEFEMDVRLLRNELAMHEAKAKARIVALQRVDIDRDDAAIIQRLHDDLKKSMDNAKAEIDDEEARLRGRLRDRLARIAKSKDDAAMVEKQVEAEAAAKKTHDELSILVAKAESNPLTSDDDETIRKLREAHERDAKARNQQLLDEEQRLKSNLQDRLKAKRDALAKQQFDTPAARAQALAQVNDEERLQLEQVEHHMDAKREQQALQELQTEAQFIQLQSPNNDDEAIAKLRAEHDAKWNEKLAELEDEAKRRRQRLHDRLAAKRKHVEALPLLDKQEAEKELKLEEARGSTEIEQFVEVTKERLGLEQITEKAKLNLLTPDDEALIKEIQSHHQKKWRARQQEVNDDETRRKAALRARLTAKRDANRRTTKPTDEKEVCAMQLDAQENVDMQQIEEMADLKRHVLAEEAKVEAQLLTQLNTPPNYDDDIDRLQADYAKRSKEREAWLKAEEARMRQHFKIRLAKRLKLGDPATPDEVEAMEQAVEREISDMRCQAEVEALSEKQRLNILSYDDEDLLQKLQAQHDAKWADRMRELEDEAARRKLQLKDRLMKKRSKNKASDLSPAERDVIDRQLDVEENVLSKAADDHLVMAKQRAMVAKLLEKKLIGVFTPDDEELIRQIQDNHQKLWGERKKALEDEAARRKNDVRDRLAARKLAKTMSSPEEIAALESVVALQEAAETLQVDTNLSDELQELSEKRTKEASQLDKLDAPPNYDDDISRLQAEHERMSRERRRLLEDEEARLRSRLKDRLSKRRKLGETITGEEMRDLEVAMTAEIQANRATLEIEILADKAKKNLLTSDDEEMIRKLREEHDSKWRAKVAELEDEAKRRKQHLQDRLSKKRAMLEGMSGPEKHVAAAVFVAEEGDALAELAGDLENAKNQLMLNQVTEKASLNMLTPDDSDVIKKIQRDHDMMWRDRQKALDDEEARKRDALKTRLAAKREANRLSSQSADKKQAVDKQLDEEEAAEIKLIQQVVEEKRQDIQAEASVQLDRIKQLQANFDDDIQMLFDEHARRCKERQRLLEDDEARMRNRLQERLARRTKHDDYAVTREEEAVMHEQLQAEIDTRRQQIQEEHTRTSADKRRSLDEEETILKQKLADRLTKKRDRVKQVATSAVADQLNLLLDREADSELRAIENAMDEKRKVLESTERLVKGWTPTAAPTDNEKEIDLINAELAKHTKDRQRMLDEEEQLKKTRLQERMEKKRKLREDAKQAADRPSTADHAVEMTQEVVKIEAEMAAKRLELEAEAEKERQLLASAVQQAKGNVDAMVEKVKQDHEANVDQLKKTLEAERAKEELALKERIAARRKQKVLGTVDDNVLAAQEAAEQKALAAKLDQDAKDALAKEKQRADLEMAALQREIAKKAELQAQQAAIEKRMAEDEWTRLKDIHESELKQLQTTLDSEQQRQELKLKDRIRIRREQKERELAQCKDQAEIDKARALLEEQEIAEKVKLAAQMAKQAEDALHEELTRQEEAKRAAEHKIHQAAIEAAAATAAIDAFRAAELERVSMEYSNKMNQFQQDTANEALTQKAKLEARMAAKKTKKAMELQAKKEEEKKALLEKQRLEAEALQSRLAEAEKLAQLNAIIDDHEKRTPRVEETDEGNALTSAQEAELKALEVKQANEIARFDAEALNEQVNSGRRLDDDLAKKLSASQEQLQVKKELDRVTNEFQEKLTAHTDSLEQESSQKKKDLMRRLEEKKKKKKDELMAQQAKERADAAQTQKSDQEKLANKLEMEREVAMIQKLLAQNNIVVSQLTPIIERVVEKRHKREQSLLFAKQYRDRTAVLRDALQALMQQKAKDKAALLESTGDPTERDRQLEELDALYRVKQQDIEASGTQDVEAAQTREQASLKERQVADIAYLYQQFVAQCKPDVVTPATVPATQVAVAAATTTTVDDETAGLRGHLELEKQARIDSIVQAGASAMQKLREDLASEWKELDEAYAAQLAVERQDSEHGWQRQKEKILAQSVSEKRRTALIAALEVERQKQEASLTSMLRARFQKKKERKERVCKRRLKRTDDDTKRRIEIINAQFLVSLADELESRKHKDQMVKAPSLALLGLGKERLQGAVNRTKTLVRLGSVGGLADPHTTSTKFLPVDEAPATSLMATTLAQGHENQLQQPSSHPMEVIGQKLDSIERLIQRLTSSERPVPISTGRGSIKSALLAAYPGLEQDAKAASGPLKALDATKMTPRQISRLEWGRNLVATLDPTLKLAVATIVPTSPGVFGHSMAYDAQIHTLYVRESRLESVPELALLLVHTAAHIKVHESAFDDDSDPAFVTEFYRMLGRCYQELFSKTDDLGLVPSASVESLAAWGRSKDVPGASPTTYFLPGNIEARLANMQAFLDQMQNDVAERDDALTVLDHQHSSSKLLPLRSMSVQAPSSIRKERTSPRSFAKVGSSRALFMAHAEQQVTSLQDCLDVAEKSYMETLKRYTEASDAVELLEDALSEAEAEHMEHEVTLLSKKLGEARDDLARVKADRDDVARRCEKLRGEIKAKVGAV</sequence>
<feature type="coiled-coil region" evidence="1">
    <location>
        <begin position="5427"/>
        <end position="5555"/>
    </location>
</feature>
<feature type="coiled-coil region" evidence="1">
    <location>
        <begin position="5098"/>
        <end position="5125"/>
    </location>
</feature>
<dbReference type="eggNOG" id="KOG0161">
    <property type="taxonomic scope" value="Eukaryota"/>
</dbReference>
<dbReference type="SUPFAM" id="SSF57184">
    <property type="entry name" value="Growth factor receptor domain"/>
    <property type="match status" value="14"/>
</dbReference>
<evidence type="ECO:0000256" key="3">
    <source>
        <dbReference type="SAM" id="Phobius"/>
    </source>
</evidence>
<keyword evidence="3" id="KW-0812">Transmembrane</keyword>
<organism evidence="4">
    <name type="scientific">Aphanomyces invadans</name>
    <dbReference type="NCBI Taxonomy" id="157072"/>
    <lineage>
        <taxon>Eukaryota</taxon>
        <taxon>Sar</taxon>
        <taxon>Stramenopiles</taxon>
        <taxon>Oomycota</taxon>
        <taxon>Saprolegniomycetes</taxon>
        <taxon>Saprolegniales</taxon>
        <taxon>Verrucalvaceae</taxon>
        <taxon>Aphanomyces</taxon>
    </lineage>
</organism>
<gene>
    <name evidence="4" type="ORF">H310_09251</name>
</gene>
<dbReference type="RefSeq" id="XP_008873497.1">
    <property type="nucleotide sequence ID" value="XM_008875275.1"/>
</dbReference>
<dbReference type="PANTHER" id="PTHR47236">
    <property type="entry name" value="GENE, 32742-RELATED-RELATED"/>
    <property type="match status" value="1"/>
</dbReference>
<feature type="compositionally biased region" description="Basic and acidic residues" evidence="2">
    <location>
        <begin position="5992"/>
        <end position="6006"/>
    </location>
</feature>
<feature type="coiled-coil region" evidence="1">
    <location>
        <begin position="4749"/>
        <end position="4788"/>
    </location>
</feature>
<dbReference type="SMART" id="SM01411">
    <property type="entry name" value="Ephrin_rec_like"/>
    <property type="match status" value="56"/>
</dbReference>
<feature type="region of interest" description="Disordered" evidence="2">
    <location>
        <begin position="6499"/>
        <end position="6522"/>
    </location>
</feature>
<keyword evidence="3" id="KW-1133">Transmembrane helix</keyword>
<feature type="coiled-coil region" evidence="1">
    <location>
        <begin position="6641"/>
        <end position="6883"/>
    </location>
</feature>
<dbReference type="PANTHER" id="PTHR47236:SF4">
    <property type="entry name" value="GENE 9195-RELATED"/>
    <property type="match status" value="1"/>
</dbReference>
<feature type="region of interest" description="Disordered" evidence="2">
    <location>
        <begin position="7003"/>
        <end position="7031"/>
    </location>
</feature>
<dbReference type="Gene3D" id="2.10.50.10">
    <property type="entry name" value="Tumor Necrosis Factor Receptor, subunit A, domain 2"/>
    <property type="match status" value="12"/>
</dbReference>
<keyword evidence="3" id="KW-0472">Membrane</keyword>
<reference evidence="4" key="1">
    <citation type="submission" date="2013-12" db="EMBL/GenBank/DDBJ databases">
        <title>The Genome Sequence of Aphanomyces invadans NJM9701.</title>
        <authorList>
            <consortium name="The Broad Institute Genomics Platform"/>
            <person name="Russ C."/>
            <person name="Tyler B."/>
            <person name="van West P."/>
            <person name="Dieguez-Uribeondo J."/>
            <person name="Young S.K."/>
            <person name="Zeng Q."/>
            <person name="Gargeya S."/>
            <person name="Fitzgerald M."/>
            <person name="Abouelleil A."/>
            <person name="Alvarado L."/>
            <person name="Chapman S.B."/>
            <person name="Gainer-Dewar J."/>
            <person name="Goldberg J."/>
            <person name="Griggs A."/>
            <person name="Gujja S."/>
            <person name="Hansen M."/>
            <person name="Howarth C."/>
            <person name="Imamovic A."/>
            <person name="Ireland A."/>
            <person name="Larimer J."/>
            <person name="McCowan C."/>
            <person name="Murphy C."/>
            <person name="Pearson M."/>
            <person name="Poon T.W."/>
            <person name="Priest M."/>
            <person name="Roberts A."/>
            <person name="Saif S."/>
            <person name="Shea T."/>
            <person name="Sykes S."/>
            <person name="Wortman J."/>
            <person name="Nusbaum C."/>
            <person name="Birren B."/>
        </authorList>
    </citation>
    <scope>NUCLEOTIDE SEQUENCE [LARGE SCALE GENOMIC DNA]</scope>
    <source>
        <strain evidence="4">NJM9701</strain>
    </source>
</reference>
<evidence type="ECO:0000256" key="1">
    <source>
        <dbReference type="SAM" id="Coils"/>
    </source>
</evidence>
<dbReference type="InterPro" id="IPR009030">
    <property type="entry name" value="Growth_fac_rcpt_cys_sf"/>
</dbReference>
<keyword evidence="1" id="KW-0175">Coiled coil</keyword>
<dbReference type="GeneID" id="20086301"/>
<proteinExistence type="predicted"/>
<name>A0A024TWF4_9STRA</name>
<feature type="compositionally biased region" description="Basic and acidic residues" evidence="2">
    <location>
        <begin position="7003"/>
        <end position="7021"/>
    </location>
</feature>
<feature type="transmembrane region" description="Helical" evidence="3">
    <location>
        <begin position="4192"/>
        <end position="4216"/>
    </location>
</feature>
<feature type="coiled-coil region" evidence="1">
    <location>
        <begin position="5295"/>
        <end position="5367"/>
    </location>
</feature>
<dbReference type="EMBL" id="KI913971">
    <property type="protein sequence ID" value="ETV97936.1"/>
    <property type="molecule type" value="Genomic_DNA"/>
</dbReference>
<dbReference type="CDD" id="cd00185">
    <property type="entry name" value="TNFRSF"/>
    <property type="match status" value="1"/>
</dbReference>
<feature type="coiled-coil region" evidence="1">
    <location>
        <begin position="7741"/>
        <end position="7801"/>
    </location>
</feature>
<accession>A0A024TWF4</accession>